<dbReference type="InterPro" id="IPR018383">
    <property type="entry name" value="UPF0324_pro"/>
</dbReference>
<keyword evidence="6 7" id="KW-0472">Membrane</keyword>
<dbReference type="Proteomes" id="UP001296873">
    <property type="component" value="Unassembled WGS sequence"/>
</dbReference>
<dbReference type="EMBL" id="NRRL01000081">
    <property type="protein sequence ID" value="MBK1670214.1"/>
    <property type="molecule type" value="Genomic_DNA"/>
</dbReference>
<feature type="transmembrane region" description="Helical" evidence="7">
    <location>
        <begin position="131"/>
        <end position="151"/>
    </location>
</feature>
<keyword evidence="3" id="KW-1003">Cell membrane</keyword>
<evidence type="ECO:0000256" key="7">
    <source>
        <dbReference type="SAM" id="Phobius"/>
    </source>
</evidence>
<feature type="transmembrane region" description="Helical" evidence="7">
    <location>
        <begin position="289"/>
        <end position="306"/>
    </location>
</feature>
<feature type="transmembrane region" description="Helical" evidence="7">
    <location>
        <begin position="97"/>
        <end position="119"/>
    </location>
</feature>
<evidence type="ECO:0000256" key="6">
    <source>
        <dbReference type="ARBA" id="ARBA00023136"/>
    </source>
</evidence>
<feature type="transmembrane region" description="Helical" evidence="7">
    <location>
        <begin position="44"/>
        <end position="61"/>
    </location>
</feature>
<name>A0ABS1DJ28_9PROT</name>
<evidence type="ECO:0000256" key="1">
    <source>
        <dbReference type="ARBA" id="ARBA00004651"/>
    </source>
</evidence>
<feature type="transmembrane region" description="Helical" evidence="7">
    <location>
        <begin position="163"/>
        <end position="183"/>
    </location>
</feature>
<comment type="subcellular location">
    <subcellularLocation>
        <location evidence="1">Cell membrane</location>
        <topology evidence="1">Multi-pass membrane protein</topology>
    </subcellularLocation>
</comment>
<keyword evidence="9" id="KW-1185">Reference proteome</keyword>
<comment type="caution">
    <text evidence="8">The sequence shown here is derived from an EMBL/GenBank/DDBJ whole genome shotgun (WGS) entry which is preliminary data.</text>
</comment>
<proteinExistence type="inferred from homology"/>
<dbReference type="RefSeq" id="WP_200342570.1">
    <property type="nucleotide sequence ID" value="NZ_NRRL01000081.1"/>
</dbReference>
<feature type="transmembrane region" description="Helical" evidence="7">
    <location>
        <begin position="258"/>
        <end position="277"/>
    </location>
</feature>
<reference evidence="8 9" key="1">
    <citation type="journal article" date="2020" name="Microorganisms">
        <title>Osmotic Adaptation and Compatible Solute Biosynthesis of Phototrophic Bacteria as Revealed from Genome Analyses.</title>
        <authorList>
            <person name="Imhoff J.F."/>
            <person name="Rahn T."/>
            <person name="Kunzel S."/>
            <person name="Keller A."/>
            <person name="Neulinger S.C."/>
        </authorList>
    </citation>
    <scope>NUCLEOTIDE SEQUENCE [LARGE SCALE GENOMIC DNA]</scope>
    <source>
        <strain evidence="8 9">DSM 9895</strain>
    </source>
</reference>
<dbReference type="PANTHER" id="PTHR30106:SF2">
    <property type="entry name" value="UPF0324 INNER MEMBRANE PROTEIN YEIH"/>
    <property type="match status" value="1"/>
</dbReference>
<feature type="transmembrane region" description="Helical" evidence="7">
    <location>
        <begin position="21"/>
        <end position="38"/>
    </location>
</feature>
<feature type="transmembrane region" description="Helical" evidence="7">
    <location>
        <begin position="318"/>
        <end position="338"/>
    </location>
</feature>
<evidence type="ECO:0000256" key="4">
    <source>
        <dbReference type="ARBA" id="ARBA00022692"/>
    </source>
</evidence>
<feature type="transmembrane region" description="Helical" evidence="7">
    <location>
        <begin position="228"/>
        <end position="246"/>
    </location>
</feature>
<protein>
    <recommendedName>
        <fullName evidence="10">Sulfate exporter family transporter</fullName>
    </recommendedName>
</protein>
<comment type="similarity">
    <text evidence="2">Belongs to the UPF0324 family.</text>
</comment>
<dbReference type="Pfam" id="PF03601">
    <property type="entry name" value="Cons_hypoth698"/>
    <property type="match status" value="1"/>
</dbReference>
<evidence type="ECO:0000256" key="3">
    <source>
        <dbReference type="ARBA" id="ARBA00022475"/>
    </source>
</evidence>
<gene>
    <name evidence="8" type="ORF">CKO28_19455</name>
</gene>
<evidence type="ECO:0000256" key="5">
    <source>
        <dbReference type="ARBA" id="ARBA00022989"/>
    </source>
</evidence>
<dbReference type="PANTHER" id="PTHR30106">
    <property type="entry name" value="INNER MEMBRANE PROTEIN YEIH-RELATED"/>
    <property type="match status" value="1"/>
</dbReference>
<evidence type="ECO:0008006" key="10">
    <source>
        <dbReference type="Google" id="ProtNLM"/>
    </source>
</evidence>
<sequence>MTEEIAPPARWVQIRGEARRLFPGLLVCLTIAAAARFLANHYGAPHMLFALLLGMAFHFLSEDTVCRPGIDIATKYVLRTGVALLGTRITVEAVMSLGLGAVALVGTGTFLTIAVGILISRAAGYPKTFGVLTGGAVGICGASAALAIAAVLPSGRKSEQNTVFAVIAVTTLSTIAMIVYPIIARSLGLETLAAGLFLGGTIHDVAQVVGAGYSLSTEIGDTSTITKLFRVAMLVPVVFVLSLAFGRQTGPSRQQLPVPLFVLAFCALVAINSAGWIPAGIARITESASGWFLVAAIAGLGIKTSLKQLAQVGPGPVAVMVAESLFLAGWVLGGAVWLL</sequence>
<evidence type="ECO:0000313" key="8">
    <source>
        <dbReference type="EMBL" id="MBK1670214.1"/>
    </source>
</evidence>
<feature type="transmembrane region" description="Helical" evidence="7">
    <location>
        <begin position="195"/>
        <end position="216"/>
    </location>
</feature>
<organism evidence="8 9">
    <name type="scientific">Rhodovibrio sodomensis</name>
    <dbReference type="NCBI Taxonomy" id="1088"/>
    <lineage>
        <taxon>Bacteria</taxon>
        <taxon>Pseudomonadati</taxon>
        <taxon>Pseudomonadota</taxon>
        <taxon>Alphaproteobacteria</taxon>
        <taxon>Rhodospirillales</taxon>
        <taxon>Rhodovibrionaceae</taxon>
        <taxon>Rhodovibrio</taxon>
    </lineage>
</organism>
<keyword evidence="5 7" id="KW-1133">Transmembrane helix</keyword>
<keyword evidence="4 7" id="KW-0812">Transmembrane</keyword>
<evidence type="ECO:0000313" key="9">
    <source>
        <dbReference type="Proteomes" id="UP001296873"/>
    </source>
</evidence>
<evidence type="ECO:0000256" key="2">
    <source>
        <dbReference type="ARBA" id="ARBA00007977"/>
    </source>
</evidence>
<accession>A0ABS1DJ28</accession>